<reference evidence="5" key="1">
    <citation type="submission" date="2025-08" db="UniProtKB">
        <authorList>
            <consortium name="RefSeq"/>
        </authorList>
    </citation>
    <scope>IDENTIFICATION</scope>
    <source>
        <tissue evidence="5">Whole organism</tissue>
    </source>
</reference>
<dbReference type="AlphaFoldDB" id="A0A8B7P2J4"/>
<dbReference type="RefSeq" id="XP_018020248.2">
    <property type="nucleotide sequence ID" value="XM_018164759.2"/>
</dbReference>
<accession>A0A8B7P2J4</accession>
<dbReference type="InterPro" id="IPR020845">
    <property type="entry name" value="AMP-binding_CS"/>
</dbReference>
<evidence type="ECO:0000313" key="5">
    <source>
        <dbReference type="RefSeq" id="XP_018020248.2"/>
    </source>
</evidence>
<evidence type="ECO:0000256" key="2">
    <source>
        <dbReference type="ARBA" id="ARBA00023140"/>
    </source>
</evidence>
<gene>
    <name evidence="5" type="primary">LOC108676644</name>
</gene>
<dbReference type="KEGG" id="hazt:108676644"/>
<comment type="subcellular location">
    <subcellularLocation>
        <location evidence="1">Peroxisome</location>
    </subcellularLocation>
</comment>
<dbReference type="OrthoDB" id="10253869at2759"/>
<proteinExistence type="predicted"/>
<dbReference type="GO" id="GO:0046949">
    <property type="term" value="P:fatty-acyl-CoA biosynthetic process"/>
    <property type="evidence" value="ECO:0007669"/>
    <property type="project" value="TreeGrafter"/>
</dbReference>
<dbReference type="Proteomes" id="UP000694843">
    <property type="component" value="Unplaced"/>
</dbReference>
<evidence type="ECO:0000313" key="4">
    <source>
        <dbReference type="Proteomes" id="UP000694843"/>
    </source>
</evidence>
<dbReference type="InterPro" id="IPR000873">
    <property type="entry name" value="AMP-dep_synth/lig_dom"/>
</dbReference>
<feature type="domain" description="AMP-dependent synthetase/ligase" evidence="3">
    <location>
        <begin position="59"/>
        <end position="337"/>
    </location>
</feature>
<name>A0A8B7P2J4_HYAAZ</name>
<keyword evidence="2" id="KW-0576">Peroxisome</keyword>
<protein>
    <submittedName>
        <fullName evidence="5">4-coumarate--CoA ligase-like 7</fullName>
    </submittedName>
</protein>
<sequence>MQAGLCGTMSQLLRQQLVLPSLVNAVRCIATSADVIIRNKLSLPATSATNFAEYVIGGARGRENKTAIVCSDSGRLVSFGALKDAAFRWGGYLLTKGLERGSVVAVLSPNTVDYPVVVLGTISVGCVFSGINPTYSPTEVAHQLKDSGAKMVVVFGPLLEVAKKAMAINKQDLPMVAIGPSDGLPNVADIVQDATINFADPAKLTGDERMALVFSSGTTGKPKGVSIHHSAGIANLDMLSHPSYFVGGLSTADSPCFALALPMYHLSGFLVISSLGILHGVKLVNITKFNPETYIETLIENKVNILHLISYLMNFVLKHPKFTRQNFGHVDAAIAGAVLN</sequence>
<dbReference type="PANTHER" id="PTHR24096:SF422">
    <property type="entry name" value="BCDNA.GH02901"/>
    <property type="match status" value="1"/>
</dbReference>
<dbReference type="GO" id="GO:0005777">
    <property type="term" value="C:peroxisome"/>
    <property type="evidence" value="ECO:0007669"/>
    <property type="project" value="UniProtKB-SubCell"/>
</dbReference>
<dbReference type="Pfam" id="PF00501">
    <property type="entry name" value="AMP-binding"/>
    <property type="match status" value="1"/>
</dbReference>
<dbReference type="GeneID" id="108676644"/>
<evidence type="ECO:0000259" key="3">
    <source>
        <dbReference type="Pfam" id="PF00501"/>
    </source>
</evidence>
<evidence type="ECO:0000256" key="1">
    <source>
        <dbReference type="ARBA" id="ARBA00004275"/>
    </source>
</evidence>
<keyword evidence="4" id="KW-1185">Reference proteome</keyword>
<dbReference type="Gene3D" id="3.40.50.980">
    <property type="match status" value="2"/>
</dbReference>
<dbReference type="OMA" id="ADIHESH"/>
<dbReference type="PROSITE" id="PS00455">
    <property type="entry name" value="AMP_BINDING"/>
    <property type="match status" value="1"/>
</dbReference>
<dbReference type="PANTHER" id="PTHR24096">
    <property type="entry name" value="LONG-CHAIN-FATTY-ACID--COA LIGASE"/>
    <property type="match status" value="1"/>
</dbReference>
<dbReference type="GO" id="GO:0004467">
    <property type="term" value="F:long-chain fatty acid-CoA ligase activity"/>
    <property type="evidence" value="ECO:0007669"/>
    <property type="project" value="TreeGrafter"/>
</dbReference>
<dbReference type="SUPFAM" id="SSF56801">
    <property type="entry name" value="Acetyl-CoA synthetase-like"/>
    <property type="match status" value="1"/>
</dbReference>
<organism evidence="4 5">
    <name type="scientific">Hyalella azteca</name>
    <name type="common">Amphipod</name>
    <dbReference type="NCBI Taxonomy" id="294128"/>
    <lineage>
        <taxon>Eukaryota</taxon>
        <taxon>Metazoa</taxon>
        <taxon>Ecdysozoa</taxon>
        <taxon>Arthropoda</taxon>
        <taxon>Crustacea</taxon>
        <taxon>Multicrustacea</taxon>
        <taxon>Malacostraca</taxon>
        <taxon>Eumalacostraca</taxon>
        <taxon>Peracarida</taxon>
        <taxon>Amphipoda</taxon>
        <taxon>Senticaudata</taxon>
        <taxon>Talitrida</taxon>
        <taxon>Talitroidea</taxon>
        <taxon>Hyalellidae</taxon>
        <taxon>Hyalella</taxon>
    </lineage>
</organism>